<evidence type="ECO:0000256" key="1">
    <source>
        <dbReference type="ARBA" id="ARBA00009437"/>
    </source>
</evidence>
<dbReference type="SUPFAM" id="SSF46785">
    <property type="entry name" value="Winged helix' DNA-binding domain"/>
    <property type="match status" value="1"/>
</dbReference>
<dbReference type="PANTHER" id="PTHR30346:SF28">
    <property type="entry name" value="HTH-TYPE TRANSCRIPTIONAL REGULATOR CYNR"/>
    <property type="match status" value="1"/>
</dbReference>
<evidence type="ECO:0000256" key="2">
    <source>
        <dbReference type="ARBA" id="ARBA00023015"/>
    </source>
</evidence>
<name>A0A9W5IPJ9_NEISU</name>
<dbReference type="GO" id="GO:0032993">
    <property type="term" value="C:protein-DNA complex"/>
    <property type="evidence" value="ECO:0007669"/>
    <property type="project" value="TreeGrafter"/>
</dbReference>
<dbReference type="PANTHER" id="PTHR30346">
    <property type="entry name" value="TRANSCRIPTIONAL DUAL REGULATOR HCAR-RELATED"/>
    <property type="match status" value="1"/>
</dbReference>
<evidence type="ECO:0000259" key="5">
    <source>
        <dbReference type="PROSITE" id="PS50931"/>
    </source>
</evidence>
<evidence type="ECO:0000256" key="4">
    <source>
        <dbReference type="ARBA" id="ARBA00023163"/>
    </source>
</evidence>
<protein>
    <submittedName>
        <fullName evidence="6">Transcriptional regulator, LysR family</fullName>
    </submittedName>
</protein>
<dbReference type="EMBL" id="ACEO02000010">
    <property type="protein sequence ID" value="EFC51489.1"/>
    <property type="molecule type" value="Genomic_DNA"/>
</dbReference>
<dbReference type="Pfam" id="PF00126">
    <property type="entry name" value="HTH_1"/>
    <property type="match status" value="1"/>
</dbReference>
<proteinExistence type="inferred from homology"/>
<feature type="domain" description="HTH lysR-type" evidence="5">
    <location>
        <begin position="1"/>
        <end position="59"/>
    </location>
</feature>
<gene>
    <name evidence="6" type="ORF">NEISUBOT_04982</name>
</gene>
<dbReference type="GO" id="GO:0003700">
    <property type="term" value="F:DNA-binding transcription factor activity"/>
    <property type="evidence" value="ECO:0007669"/>
    <property type="project" value="InterPro"/>
</dbReference>
<keyword evidence="2" id="KW-0805">Transcription regulation</keyword>
<dbReference type="Gene3D" id="1.10.10.10">
    <property type="entry name" value="Winged helix-like DNA-binding domain superfamily/Winged helix DNA-binding domain"/>
    <property type="match status" value="1"/>
</dbReference>
<accession>A0A9W5IPJ9</accession>
<reference evidence="6 7" key="1">
    <citation type="submission" date="2010-01" db="EMBL/GenBank/DDBJ databases">
        <authorList>
            <person name="Weinstock G."/>
            <person name="Sodergren E."/>
            <person name="Clifton S."/>
            <person name="Fulton L."/>
            <person name="Fulton B."/>
            <person name="Courtney L."/>
            <person name="Fronick C."/>
            <person name="Harrison M."/>
            <person name="Strong C."/>
            <person name="Farmer C."/>
            <person name="Delahaunty K."/>
            <person name="Markovic C."/>
            <person name="Hall O."/>
            <person name="Minx P."/>
            <person name="Tomlinson C."/>
            <person name="Mitreva M."/>
            <person name="Nelson J."/>
            <person name="Hou S."/>
            <person name="Wollam A."/>
            <person name="Pepin K.H."/>
            <person name="Johnson M."/>
            <person name="Bhonagiri V."/>
            <person name="Nash W.E."/>
            <person name="Warren W."/>
            <person name="Chinwalla A."/>
            <person name="Mardis E.R."/>
            <person name="Wilson R.K."/>
        </authorList>
    </citation>
    <scope>NUCLEOTIDE SEQUENCE [LARGE SCALE GENOMIC DNA]</scope>
    <source>
        <strain evidence="6 7">NJ9703</strain>
    </source>
</reference>
<sequence length="142" mass="16002">MNKLEALRYFCSAAETFNFRETAQRLAVSPQVVTRMIADLEALLGESLFKRNTRNIKLTEFGEQFLPKATQYLAESERLFAKNNVKEKAMQGVVHPAANAYNDEILFELLTALEPYSDIVIDWRVGIDKLKSVDDQASGVGV</sequence>
<evidence type="ECO:0000313" key="6">
    <source>
        <dbReference type="EMBL" id="EFC51489.1"/>
    </source>
</evidence>
<dbReference type="Proteomes" id="UP000004621">
    <property type="component" value="Unassembled WGS sequence"/>
</dbReference>
<dbReference type="PROSITE" id="PS50931">
    <property type="entry name" value="HTH_LYSR"/>
    <property type="match status" value="1"/>
</dbReference>
<keyword evidence="3" id="KW-0238">DNA-binding</keyword>
<keyword evidence="4" id="KW-0804">Transcription</keyword>
<evidence type="ECO:0000256" key="3">
    <source>
        <dbReference type="ARBA" id="ARBA00023125"/>
    </source>
</evidence>
<dbReference type="InterPro" id="IPR036388">
    <property type="entry name" value="WH-like_DNA-bd_sf"/>
</dbReference>
<dbReference type="InterPro" id="IPR036390">
    <property type="entry name" value="WH_DNA-bd_sf"/>
</dbReference>
<comment type="similarity">
    <text evidence="1">Belongs to the LysR transcriptional regulatory family.</text>
</comment>
<dbReference type="InterPro" id="IPR000847">
    <property type="entry name" value="LysR_HTH_N"/>
</dbReference>
<dbReference type="AlphaFoldDB" id="A0A9W5IPJ9"/>
<dbReference type="RefSeq" id="WP_004520533.1">
    <property type="nucleotide sequence ID" value="NZ_ACEO02000010.1"/>
</dbReference>
<comment type="caution">
    <text evidence="6">The sequence shown here is derived from an EMBL/GenBank/DDBJ whole genome shotgun (WGS) entry which is preliminary data.</text>
</comment>
<dbReference type="FunFam" id="1.10.10.10:FF:000001">
    <property type="entry name" value="LysR family transcriptional regulator"/>
    <property type="match status" value="1"/>
</dbReference>
<organism evidence="6 7">
    <name type="scientific">Neisseria subflava NJ9703</name>
    <dbReference type="NCBI Taxonomy" id="546268"/>
    <lineage>
        <taxon>Bacteria</taxon>
        <taxon>Pseudomonadati</taxon>
        <taxon>Pseudomonadota</taxon>
        <taxon>Betaproteobacteria</taxon>
        <taxon>Neisseriales</taxon>
        <taxon>Neisseriaceae</taxon>
        <taxon>Neisseria</taxon>
    </lineage>
</organism>
<dbReference type="GO" id="GO:0003677">
    <property type="term" value="F:DNA binding"/>
    <property type="evidence" value="ECO:0007669"/>
    <property type="project" value="UniProtKB-KW"/>
</dbReference>
<evidence type="ECO:0000313" key="7">
    <source>
        <dbReference type="Proteomes" id="UP000004621"/>
    </source>
</evidence>